<dbReference type="AlphaFoldDB" id="A0A2Z7BUY3"/>
<accession>A0A2Z7BUY3</accession>
<feature type="domain" description="DUS-like FMN-binding" evidence="3">
    <location>
        <begin position="13"/>
        <end position="66"/>
    </location>
</feature>
<dbReference type="Pfam" id="PF01207">
    <property type="entry name" value="Dus"/>
    <property type="match status" value="1"/>
</dbReference>
<reference evidence="4 5" key="1">
    <citation type="journal article" date="2015" name="Proc. Natl. Acad. Sci. U.S.A.">
        <title>The resurrection genome of Boea hygrometrica: A blueprint for survival of dehydration.</title>
        <authorList>
            <person name="Xiao L."/>
            <person name="Yang G."/>
            <person name="Zhang L."/>
            <person name="Yang X."/>
            <person name="Zhao S."/>
            <person name="Ji Z."/>
            <person name="Zhou Q."/>
            <person name="Hu M."/>
            <person name="Wang Y."/>
            <person name="Chen M."/>
            <person name="Xu Y."/>
            <person name="Jin H."/>
            <person name="Xiao X."/>
            <person name="Hu G."/>
            <person name="Bao F."/>
            <person name="Hu Y."/>
            <person name="Wan P."/>
            <person name="Li L."/>
            <person name="Deng X."/>
            <person name="Kuang T."/>
            <person name="Xiang C."/>
            <person name="Zhu J.K."/>
            <person name="Oliver M.J."/>
            <person name="He Y."/>
        </authorList>
    </citation>
    <scope>NUCLEOTIDE SEQUENCE [LARGE SCALE GENOMIC DNA]</scope>
    <source>
        <strain evidence="5">cv. XS01</strain>
    </source>
</reference>
<protein>
    <recommendedName>
        <fullName evidence="3">DUS-like FMN-binding domain-containing protein</fullName>
    </recommendedName>
</protein>
<dbReference type="EMBL" id="KV002222">
    <property type="protein sequence ID" value="KZV38096.1"/>
    <property type="molecule type" value="Genomic_DNA"/>
</dbReference>
<dbReference type="SUPFAM" id="SSF51395">
    <property type="entry name" value="FMN-linked oxidoreductases"/>
    <property type="match status" value="1"/>
</dbReference>
<dbReference type="Gene3D" id="3.20.20.70">
    <property type="entry name" value="Aldolase class I"/>
    <property type="match status" value="1"/>
</dbReference>
<name>A0A2Z7BUY3_9LAMI</name>
<dbReference type="Proteomes" id="UP000250235">
    <property type="component" value="Unassembled WGS sequence"/>
</dbReference>
<keyword evidence="2" id="KW-0520">NAD</keyword>
<evidence type="ECO:0000256" key="1">
    <source>
        <dbReference type="ARBA" id="ARBA00022857"/>
    </source>
</evidence>
<dbReference type="InterPro" id="IPR035587">
    <property type="entry name" value="DUS-like_FMN-bd"/>
</dbReference>
<evidence type="ECO:0000313" key="5">
    <source>
        <dbReference type="Proteomes" id="UP000250235"/>
    </source>
</evidence>
<dbReference type="PANTHER" id="PTHR11082:SF5">
    <property type="entry name" value="TRNA-DIHYDROURIDINE(16_17) SYNTHASE [NAD(P)(+)]-LIKE"/>
    <property type="match status" value="1"/>
</dbReference>
<organism evidence="4 5">
    <name type="scientific">Dorcoceras hygrometricum</name>
    <dbReference type="NCBI Taxonomy" id="472368"/>
    <lineage>
        <taxon>Eukaryota</taxon>
        <taxon>Viridiplantae</taxon>
        <taxon>Streptophyta</taxon>
        <taxon>Embryophyta</taxon>
        <taxon>Tracheophyta</taxon>
        <taxon>Spermatophyta</taxon>
        <taxon>Magnoliopsida</taxon>
        <taxon>eudicotyledons</taxon>
        <taxon>Gunneridae</taxon>
        <taxon>Pentapetalae</taxon>
        <taxon>asterids</taxon>
        <taxon>lamiids</taxon>
        <taxon>Lamiales</taxon>
        <taxon>Gesneriaceae</taxon>
        <taxon>Didymocarpoideae</taxon>
        <taxon>Trichosporeae</taxon>
        <taxon>Loxocarpinae</taxon>
        <taxon>Dorcoceras</taxon>
    </lineage>
</organism>
<sequence length="71" mass="8492">SHWKKLGCPRFVVAPMVDNPELSFCLLHHKYDAQAAYTPMLHSRTFSENKKYRSQEFTTCKEDRQMNVEKW</sequence>
<evidence type="ECO:0000259" key="3">
    <source>
        <dbReference type="Pfam" id="PF01207"/>
    </source>
</evidence>
<evidence type="ECO:0000313" key="4">
    <source>
        <dbReference type="EMBL" id="KZV38096.1"/>
    </source>
</evidence>
<dbReference type="GO" id="GO:0017150">
    <property type="term" value="F:tRNA dihydrouridine synthase activity"/>
    <property type="evidence" value="ECO:0007669"/>
    <property type="project" value="TreeGrafter"/>
</dbReference>
<dbReference type="InterPro" id="IPR013785">
    <property type="entry name" value="Aldolase_TIM"/>
</dbReference>
<dbReference type="OrthoDB" id="1726960at2759"/>
<keyword evidence="1" id="KW-0521">NADP</keyword>
<dbReference type="PANTHER" id="PTHR11082">
    <property type="entry name" value="TRNA-DIHYDROURIDINE SYNTHASE"/>
    <property type="match status" value="1"/>
</dbReference>
<keyword evidence="5" id="KW-1185">Reference proteome</keyword>
<proteinExistence type="predicted"/>
<evidence type="ECO:0000256" key="2">
    <source>
        <dbReference type="ARBA" id="ARBA00023027"/>
    </source>
</evidence>
<gene>
    <name evidence="4" type="ORF">F511_43687</name>
</gene>
<feature type="non-terminal residue" evidence="4">
    <location>
        <position position="1"/>
    </location>
</feature>